<dbReference type="GO" id="GO:0035336">
    <property type="term" value="P:long-chain fatty-acyl-CoA metabolic process"/>
    <property type="evidence" value="ECO:0007669"/>
    <property type="project" value="TreeGrafter"/>
</dbReference>
<reference evidence="3" key="1">
    <citation type="submission" date="2019-08" db="EMBL/GenBank/DDBJ databases">
        <title>The genome of the North American firefly Photinus pyralis.</title>
        <authorList>
            <consortium name="Photinus pyralis genome working group"/>
            <person name="Fallon T.R."/>
            <person name="Sander Lower S.E."/>
            <person name="Weng J.-K."/>
        </authorList>
    </citation>
    <scope>NUCLEOTIDE SEQUENCE</scope>
    <source>
        <strain evidence="3">TRF0915ILg1</strain>
        <tissue evidence="3">Whole body</tissue>
    </source>
</reference>
<keyword evidence="4" id="KW-1185">Reference proteome</keyword>
<dbReference type="PANTHER" id="PTHR11011:SF61">
    <property type="entry name" value="FATTY ACYL-COA REDUCTASE"/>
    <property type="match status" value="1"/>
</dbReference>
<keyword evidence="1" id="KW-0443">Lipid metabolism</keyword>
<dbReference type="SUPFAM" id="SSF51735">
    <property type="entry name" value="NAD(P)-binding Rossmann-fold domains"/>
    <property type="match status" value="1"/>
</dbReference>
<organism evidence="3 4">
    <name type="scientific">Ignelater luminosus</name>
    <name type="common">Cucubano</name>
    <name type="synonym">Pyrophorus luminosus</name>
    <dbReference type="NCBI Taxonomy" id="2038154"/>
    <lineage>
        <taxon>Eukaryota</taxon>
        <taxon>Metazoa</taxon>
        <taxon>Ecdysozoa</taxon>
        <taxon>Arthropoda</taxon>
        <taxon>Hexapoda</taxon>
        <taxon>Insecta</taxon>
        <taxon>Pterygota</taxon>
        <taxon>Neoptera</taxon>
        <taxon>Endopterygota</taxon>
        <taxon>Coleoptera</taxon>
        <taxon>Polyphaga</taxon>
        <taxon>Elateriformia</taxon>
        <taxon>Elateroidea</taxon>
        <taxon>Elateridae</taxon>
        <taxon>Agrypninae</taxon>
        <taxon>Pyrophorini</taxon>
        <taxon>Ignelater</taxon>
    </lineage>
</organism>
<dbReference type="Proteomes" id="UP000801492">
    <property type="component" value="Unassembled WGS sequence"/>
</dbReference>
<comment type="function">
    <text evidence="1">Catalyzes the reduction of fatty acyl-CoA to fatty alcohols.</text>
</comment>
<dbReference type="InterPro" id="IPR026055">
    <property type="entry name" value="FAR"/>
</dbReference>
<dbReference type="EMBL" id="VTPC01004097">
    <property type="protein sequence ID" value="KAF2897499.1"/>
    <property type="molecule type" value="Genomic_DNA"/>
</dbReference>
<dbReference type="PANTHER" id="PTHR11011">
    <property type="entry name" value="MALE STERILITY PROTEIN 2-RELATED"/>
    <property type="match status" value="1"/>
</dbReference>
<dbReference type="GO" id="GO:0080019">
    <property type="term" value="F:alcohol-forming very long-chain fatty acyl-CoA reductase activity"/>
    <property type="evidence" value="ECO:0007669"/>
    <property type="project" value="InterPro"/>
</dbReference>
<comment type="similarity">
    <text evidence="1">Belongs to the fatty acyl-CoA reductase family.</text>
</comment>
<feature type="domain" description="Thioester reductase (TE)" evidence="2">
    <location>
        <begin position="73"/>
        <end position="157"/>
    </location>
</feature>
<proteinExistence type="inferred from homology"/>
<protein>
    <recommendedName>
        <fullName evidence="1">Fatty acyl-CoA reductase</fullName>
        <ecNumber evidence="1">1.2.1.84</ecNumber>
    </recommendedName>
</protein>
<evidence type="ECO:0000256" key="1">
    <source>
        <dbReference type="RuleBase" id="RU363097"/>
    </source>
</evidence>
<dbReference type="InterPro" id="IPR036291">
    <property type="entry name" value="NAD(P)-bd_dom_sf"/>
</dbReference>
<keyword evidence="1" id="KW-0521">NADP</keyword>
<dbReference type="Pfam" id="PF07993">
    <property type="entry name" value="NAD_binding_4"/>
    <property type="match status" value="1"/>
</dbReference>
<accession>A0A8K0D3X9</accession>
<dbReference type="EC" id="1.2.1.84" evidence="1"/>
<gene>
    <name evidence="3" type="ORF">ILUMI_08675</name>
</gene>
<keyword evidence="1" id="KW-0560">Oxidoreductase</keyword>
<dbReference type="AlphaFoldDB" id="A0A8K0D3X9"/>
<name>A0A8K0D3X9_IGNLU</name>
<sequence>MADLTQSKNRIAGDRGFKNKTLLITGGTGFLGKVFIEKILRTGLLVKTIYVIVRSRKENDPQTRIKKMFENPVFVHVSTAYCFPQEQILYEKVYSIPINPDDVIRLVETRDNDTIETAGKKYMGKYPNTYVLSKALAEMLVCDAMDDLPLIIARPSVGKFLQAQTENRTNSETDRKCLPAITLNVH</sequence>
<keyword evidence="1" id="KW-0444">Lipid biosynthesis</keyword>
<dbReference type="GO" id="GO:0102965">
    <property type="term" value="F:alcohol-forming long-chain fatty acyl-CoA reductase activity"/>
    <property type="evidence" value="ECO:0007669"/>
    <property type="project" value="UniProtKB-EC"/>
</dbReference>
<dbReference type="GO" id="GO:0005777">
    <property type="term" value="C:peroxisome"/>
    <property type="evidence" value="ECO:0007669"/>
    <property type="project" value="TreeGrafter"/>
</dbReference>
<evidence type="ECO:0000259" key="2">
    <source>
        <dbReference type="Pfam" id="PF07993"/>
    </source>
</evidence>
<dbReference type="InterPro" id="IPR013120">
    <property type="entry name" value="FAR_NAD-bd"/>
</dbReference>
<comment type="catalytic activity">
    <reaction evidence="1">
        <text>a long-chain fatty acyl-CoA + 2 NADPH + 2 H(+) = a long-chain primary fatty alcohol + 2 NADP(+) + CoA</text>
        <dbReference type="Rhea" id="RHEA:52716"/>
        <dbReference type="ChEBI" id="CHEBI:15378"/>
        <dbReference type="ChEBI" id="CHEBI:57287"/>
        <dbReference type="ChEBI" id="CHEBI:57783"/>
        <dbReference type="ChEBI" id="CHEBI:58349"/>
        <dbReference type="ChEBI" id="CHEBI:77396"/>
        <dbReference type="ChEBI" id="CHEBI:83139"/>
        <dbReference type="EC" id="1.2.1.84"/>
    </reaction>
</comment>
<comment type="caution">
    <text evidence="3">The sequence shown here is derived from an EMBL/GenBank/DDBJ whole genome shotgun (WGS) entry which is preliminary data.</text>
</comment>
<evidence type="ECO:0000313" key="3">
    <source>
        <dbReference type="EMBL" id="KAF2897499.1"/>
    </source>
</evidence>
<dbReference type="Gene3D" id="3.40.50.720">
    <property type="entry name" value="NAD(P)-binding Rossmann-like Domain"/>
    <property type="match status" value="2"/>
</dbReference>
<evidence type="ECO:0000313" key="4">
    <source>
        <dbReference type="Proteomes" id="UP000801492"/>
    </source>
</evidence>
<dbReference type="OrthoDB" id="429813at2759"/>